<dbReference type="OrthoDB" id="10446232at2759"/>
<dbReference type="Proteomes" id="UP000596742">
    <property type="component" value="Unassembled WGS sequence"/>
</dbReference>
<name>A0A8B6EBK3_MYTGA</name>
<proteinExistence type="predicted"/>
<reference evidence="1" key="1">
    <citation type="submission" date="2018-11" db="EMBL/GenBank/DDBJ databases">
        <authorList>
            <person name="Alioto T."/>
            <person name="Alioto T."/>
        </authorList>
    </citation>
    <scope>NUCLEOTIDE SEQUENCE</scope>
</reference>
<keyword evidence="2" id="KW-1185">Reference proteome</keyword>
<gene>
    <name evidence="1" type="ORF">MGAL_10B068334</name>
</gene>
<organism evidence="1 2">
    <name type="scientific">Mytilus galloprovincialis</name>
    <name type="common">Mediterranean mussel</name>
    <dbReference type="NCBI Taxonomy" id="29158"/>
    <lineage>
        <taxon>Eukaryota</taxon>
        <taxon>Metazoa</taxon>
        <taxon>Spiralia</taxon>
        <taxon>Lophotrochozoa</taxon>
        <taxon>Mollusca</taxon>
        <taxon>Bivalvia</taxon>
        <taxon>Autobranchia</taxon>
        <taxon>Pteriomorphia</taxon>
        <taxon>Mytilida</taxon>
        <taxon>Mytiloidea</taxon>
        <taxon>Mytilidae</taxon>
        <taxon>Mytilinae</taxon>
        <taxon>Mytilus</taxon>
    </lineage>
</organism>
<dbReference type="EMBL" id="UYJE01004823">
    <property type="protein sequence ID" value="VDI31751.1"/>
    <property type="molecule type" value="Genomic_DNA"/>
</dbReference>
<accession>A0A8B6EBK3</accession>
<dbReference type="AlphaFoldDB" id="A0A8B6EBK3"/>
<sequence length="103" mass="11516">MACSFLFINPTNSEDKSTCLDGAGNKLPQLNIQDFVTTLDKLTTVVTNLKDKVDELEISFQANNLSNASSMHILNDHMTALAKVRMQHDQESMNKMQDIEAEI</sequence>
<protein>
    <submittedName>
        <fullName evidence="1">Uncharacterized protein</fullName>
    </submittedName>
</protein>
<evidence type="ECO:0000313" key="1">
    <source>
        <dbReference type="EMBL" id="VDI31751.1"/>
    </source>
</evidence>
<comment type="caution">
    <text evidence="1">The sequence shown here is derived from an EMBL/GenBank/DDBJ whole genome shotgun (WGS) entry which is preliminary data.</text>
</comment>
<evidence type="ECO:0000313" key="2">
    <source>
        <dbReference type="Proteomes" id="UP000596742"/>
    </source>
</evidence>